<dbReference type="AlphaFoldDB" id="A0A0F7JWK2"/>
<sequence length="72" mass="8239">MAGLLWWGSFNVMCNINQCDYAFWVSAPFWVLAAVAILGFFGAGPLGKKYKEALLKDAEEEREMHRAKQPWE</sequence>
<evidence type="ECO:0000256" key="1">
    <source>
        <dbReference type="SAM" id="Phobius"/>
    </source>
</evidence>
<evidence type="ECO:0000313" key="2">
    <source>
        <dbReference type="EMBL" id="AKH20881.1"/>
    </source>
</evidence>
<gene>
    <name evidence="2" type="ORF">AAY24_11560</name>
</gene>
<dbReference type="Proteomes" id="UP000034410">
    <property type="component" value="Chromosome"/>
</dbReference>
<dbReference type="EMBL" id="CP011412">
    <property type="protein sequence ID" value="AKH20881.1"/>
    <property type="molecule type" value="Genomic_DNA"/>
</dbReference>
<keyword evidence="3" id="KW-1185">Reference proteome</keyword>
<keyword evidence="1" id="KW-0472">Membrane</keyword>
<organism evidence="2 3">
    <name type="scientific">Sedimenticola thiotaurini</name>
    <dbReference type="NCBI Taxonomy" id="1543721"/>
    <lineage>
        <taxon>Bacteria</taxon>
        <taxon>Pseudomonadati</taxon>
        <taxon>Pseudomonadota</taxon>
        <taxon>Gammaproteobacteria</taxon>
        <taxon>Chromatiales</taxon>
        <taxon>Sedimenticolaceae</taxon>
        <taxon>Sedimenticola</taxon>
    </lineage>
</organism>
<reference evidence="2 3" key="1">
    <citation type="journal article" date="2015" name="Genome Announc.">
        <title>Complete Genome Sequence of Sedimenticola thiotaurini Strain SIP-G1, a Polyphosphate- and Polyhydroxyalkanoate-Accumulating Sulfur-Oxidizing Gammaproteobacterium Isolated from Salt Marsh Sediments.</title>
        <authorList>
            <person name="Flood B.E."/>
            <person name="Jones D.S."/>
            <person name="Bailey J.V."/>
        </authorList>
    </citation>
    <scope>NUCLEOTIDE SEQUENCE [LARGE SCALE GENOMIC DNA]</scope>
    <source>
        <strain evidence="2 3">SIP-G1</strain>
    </source>
</reference>
<protein>
    <submittedName>
        <fullName evidence="2">Uncharacterized protein</fullName>
    </submittedName>
</protein>
<feature type="transmembrane region" description="Helical" evidence="1">
    <location>
        <begin position="21"/>
        <end position="41"/>
    </location>
</feature>
<name>A0A0F7JWK2_9GAMM</name>
<proteinExistence type="predicted"/>
<dbReference type="OrthoDB" id="9880764at2"/>
<keyword evidence="1" id="KW-0812">Transmembrane</keyword>
<accession>A0A0F7JWK2</accession>
<dbReference type="KEGG" id="seds:AAY24_11560"/>
<evidence type="ECO:0000313" key="3">
    <source>
        <dbReference type="Proteomes" id="UP000034410"/>
    </source>
</evidence>
<keyword evidence="1" id="KW-1133">Transmembrane helix</keyword>